<evidence type="ECO:0000313" key="4">
    <source>
        <dbReference type="Proteomes" id="UP000027586"/>
    </source>
</evidence>
<evidence type="ECO:0000256" key="1">
    <source>
        <dbReference type="ARBA" id="ARBA00022737"/>
    </source>
</evidence>
<feature type="region of interest" description="Disordered" evidence="2">
    <location>
        <begin position="200"/>
        <end position="229"/>
    </location>
</feature>
<keyword evidence="1" id="KW-0677">Repeat</keyword>
<dbReference type="SUPFAM" id="SSF81901">
    <property type="entry name" value="HCP-like"/>
    <property type="match status" value="2"/>
</dbReference>
<dbReference type="InterPro" id="IPR006597">
    <property type="entry name" value="Sel1-like"/>
</dbReference>
<dbReference type="InterPro" id="IPR051726">
    <property type="entry name" value="Chitin_Synth_Reg"/>
</dbReference>
<dbReference type="PANTHER" id="PTHR46430">
    <property type="entry name" value="PROTEIN SKT5-RELATED"/>
    <property type="match status" value="1"/>
</dbReference>
<name>A0A068RKC2_9FUNG</name>
<dbReference type="Gene3D" id="1.25.40.10">
    <property type="entry name" value="Tetratricopeptide repeat domain"/>
    <property type="match status" value="2"/>
</dbReference>
<sequence length="887" mass="97584">MSIAMVYTPAVTQEHTATERSWTSATQQQQQPSRSAIQKRSNNGITIAHPEPVVKRTVTVQDLSYPEPMQGLLIIQSDSEDDDDDDDNERISSSSSSSSSNSNDSHDDNQNSHIAARTPLVETVSNQPAKTKKKPLPPVPLFVPDLHGDTTFDQQQQQQQEQEGSAITPESPFLMIPTPLEPIQESLDSTIEDEVALYQSDDDDDESASDDVAHDEKTTTENVSSDDCNQHDTITATLEAPAVTHQSDIVSVASSTHTQKPFEPGPAQTPHTPEEAQPATIWSVDNSASSIRTSDEDDQHSLRRRASKEELPPPINTQLTSNVSLCSRCSSISSAPSSAVSMLSHQDILLRAAASASPSHIPRTASAISLGSTTSSSRPMSHVWEPHQQPLMLPPNNHHNQQPLAFQMQQQASPIGSPLHKAQSTPHLATTAATNNAAAVDALLQPVPVKSRLSIASFSLTHDKDAIKTYRRMASKTHNKAIQLTYAKYLLDVARLYKSNQSTRERLLSEAGYWIERLAKAGLAEALFIKGKWHLQQPEIEECDQSYRSKPQPLKAYKCFQAAARAGWVDAYYELARYQKSRGEYARAVDCYKLAASKGHTLATYKMAKILLRGQLHQKRNIKLGLEYLQKAADAVDDDSAEPAYVLSCVYADELERIGIARESQMSRENIPLAIFYLKKAAQTGLPMAVHRMGQVHEHGLLNLPRDAWQGYSCYVRAAEDGHEGAMLDLSRLYAQGIAGYLMPQYEIAFKWCQRAADKGLEQAEYVLGTYYEDGIGTLPDYPRALEYFSKAASKGYAPAEEKLNVPTTSFATGASSSSSSSAHLASSENVSSKLSSLRIKRQPAAERPTNDDDDFPASNHRLAYQQKSSSPNSRKPEPSPANCFIM</sequence>
<dbReference type="Proteomes" id="UP000027586">
    <property type="component" value="Unassembled WGS sequence"/>
</dbReference>
<dbReference type="SMART" id="SM00671">
    <property type="entry name" value="SEL1"/>
    <property type="match status" value="5"/>
</dbReference>
<dbReference type="OrthoDB" id="272077at2759"/>
<feature type="region of interest" description="Disordered" evidence="2">
    <location>
        <begin position="253"/>
        <end position="316"/>
    </location>
</feature>
<dbReference type="Pfam" id="PF08238">
    <property type="entry name" value="Sel1"/>
    <property type="match status" value="7"/>
</dbReference>
<feature type="region of interest" description="Disordered" evidence="2">
    <location>
        <begin position="1"/>
        <end position="50"/>
    </location>
</feature>
<comment type="caution">
    <text evidence="3">The sequence shown here is derived from an EMBL/GenBank/DDBJ whole genome shotgun (WGS) entry which is preliminary data.</text>
</comment>
<feature type="compositionally biased region" description="Polar residues" evidence="2">
    <location>
        <begin position="10"/>
        <end position="45"/>
    </location>
</feature>
<dbReference type="EMBL" id="CBTN010000005">
    <property type="protein sequence ID" value="CDH50062.1"/>
    <property type="molecule type" value="Genomic_DNA"/>
</dbReference>
<dbReference type="AlphaFoldDB" id="A0A068RKC2"/>
<reference evidence="3" key="1">
    <citation type="submission" date="2013-08" db="EMBL/GenBank/DDBJ databases">
        <title>Gene expansion shapes genome architecture in the human pathogen Lichtheimia corymbifera: an evolutionary genomics analysis in the ancient terrestrial Mucorales (Mucoromycotina).</title>
        <authorList>
            <person name="Schwartze V.U."/>
            <person name="Winter S."/>
            <person name="Shelest E."/>
            <person name="Marcet-Houben M."/>
            <person name="Horn F."/>
            <person name="Wehner S."/>
            <person name="Hoffmann K."/>
            <person name="Riege K."/>
            <person name="Sammeth M."/>
            <person name="Nowrousian M."/>
            <person name="Valiante V."/>
            <person name="Linde J."/>
            <person name="Jacobsen I.D."/>
            <person name="Marz M."/>
            <person name="Brakhage A.A."/>
            <person name="Gabaldon T."/>
            <person name="Bocker S."/>
            <person name="Voigt K."/>
        </authorList>
    </citation>
    <scope>NUCLEOTIDE SEQUENCE [LARGE SCALE GENOMIC DNA]</scope>
    <source>
        <strain evidence="3">FSU 9682</strain>
    </source>
</reference>
<evidence type="ECO:0000313" key="3">
    <source>
        <dbReference type="EMBL" id="CDH50062.1"/>
    </source>
</evidence>
<feature type="region of interest" description="Disordered" evidence="2">
    <location>
        <begin position="78"/>
        <end position="176"/>
    </location>
</feature>
<feature type="compositionally biased region" description="Polar residues" evidence="2">
    <location>
        <begin position="283"/>
        <end position="292"/>
    </location>
</feature>
<feature type="compositionally biased region" description="Polar residues" evidence="2">
    <location>
        <begin position="220"/>
        <end position="229"/>
    </location>
</feature>
<feature type="compositionally biased region" description="Acidic residues" evidence="2">
    <location>
        <begin position="200"/>
        <end position="209"/>
    </location>
</feature>
<dbReference type="VEuPathDB" id="FungiDB:LCOR_01784.1"/>
<keyword evidence="4" id="KW-1185">Reference proteome</keyword>
<dbReference type="InterPro" id="IPR011990">
    <property type="entry name" value="TPR-like_helical_dom_sf"/>
</dbReference>
<proteinExistence type="predicted"/>
<feature type="compositionally biased region" description="Low complexity" evidence="2">
    <location>
        <begin position="154"/>
        <end position="163"/>
    </location>
</feature>
<protein>
    <submittedName>
        <fullName evidence="3">Chitin synthase activator</fullName>
    </submittedName>
</protein>
<dbReference type="STRING" id="1263082.A0A068RKC2"/>
<feature type="region of interest" description="Disordered" evidence="2">
    <location>
        <begin position="831"/>
        <end position="887"/>
    </location>
</feature>
<accession>A0A068RKC2</accession>
<evidence type="ECO:0000256" key="2">
    <source>
        <dbReference type="SAM" id="MobiDB-lite"/>
    </source>
</evidence>
<gene>
    <name evidence="3" type="ORF">LCOR_01784.1</name>
</gene>
<feature type="compositionally biased region" description="Low complexity" evidence="2">
    <location>
        <begin position="91"/>
        <end position="103"/>
    </location>
</feature>
<feature type="compositionally biased region" description="Acidic residues" evidence="2">
    <location>
        <begin position="78"/>
        <end position="88"/>
    </location>
</feature>
<organism evidence="3 4">
    <name type="scientific">Lichtheimia corymbifera JMRC:FSU:9682</name>
    <dbReference type="NCBI Taxonomy" id="1263082"/>
    <lineage>
        <taxon>Eukaryota</taxon>
        <taxon>Fungi</taxon>
        <taxon>Fungi incertae sedis</taxon>
        <taxon>Mucoromycota</taxon>
        <taxon>Mucoromycotina</taxon>
        <taxon>Mucoromycetes</taxon>
        <taxon>Mucorales</taxon>
        <taxon>Lichtheimiaceae</taxon>
        <taxon>Lichtheimia</taxon>
    </lineage>
</organism>
<dbReference type="PANTHER" id="PTHR46430:SF2">
    <property type="entry name" value="CHITIN SYNTHASE REGULATORY FACTOR 4"/>
    <property type="match status" value="1"/>
</dbReference>